<dbReference type="InterPro" id="IPR036047">
    <property type="entry name" value="F-box-like_dom_sf"/>
</dbReference>
<feature type="region of interest" description="Disordered" evidence="1">
    <location>
        <begin position="26"/>
        <end position="84"/>
    </location>
</feature>
<evidence type="ECO:0000313" key="4">
    <source>
        <dbReference type="Proteomes" id="UP000835052"/>
    </source>
</evidence>
<reference evidence="3" key="1">
    <citation type="submission" date="2020-10" db="EMBL/GenBank/DDBJ databases">
        <authorList>
            <person name="Kikuchi T."/>
        </authorList>
    </citation>
    <scope>NUCLEOTIDE SEQUENCE</scope>
    <source>
        <strain evidence="3">NKZ352</strain>
    </source>
</reference>
<dbReference type="OrthoDB" id="5801116at2759"/>
<evidence type="ECO:0000313" key="3">
    <source>
        <dbReference type="EMBL" id="CAD6195900.1"/>
    </source>
</evidence>
<keyword evidence="4" id="KW-1185">Reference proteome</keyword>
<evidence type="ECO:0000256" key="1">
    <source>
        <dbReference type="SAM" id="MobiDB-lite"/>
    </source>
</evidence>
<dbReference type="Pfam" id="PF00646">
    <property type="entry name" value="F-box"/>
    <property type="match status" value="1"/>
</dbReference>
<gene>
    <name evidence="3" type="ORF">CAUJ_LOCUS11818</name>
</gene>
<comment type="caution">
    <text evidence="3">The sequence shown here is derived from an EMBL/GenBank/DDBJ whole genome shotgun (WGS) entry which is preliminary data.</text>
</comment>
<dbReference type="Gene3D" id="3.80.10.10">
    <property type="entry name" value="Ribonuclease Inhibitor"/>
    <property type="match status" value="1"/>
</dbReference>
<feature type="domain" description="F-box" evidence="2">
    <location>
        <begin position="189"/>
        <end position="235"/>
    </location>
</feature>
<protein>
    <recommendedName>
        <fullName evidence="2">F-box domain-containing protein</fullName>
    </recommendedName>
</protein>
<dbReference type="Proteomes" id="UP000835052">
    <property type="component" value="Unassembled WGS sequence"/>
</dbReference>
<dbReference type="InterPro" id="IPR032675">
    <property type="entry name" value="LRR_dom_sf"/>
</dbReference>
<dbReference type="EMBL" id="CAJGYM010000062">
    <property type="protein sequence ID" value="CAD6195900.1"/>
    <property type="molecule type" value="Genomic_DNA"/>
</dbReference>
<dbReference type="PROSITE" id="PS50181">
    <property type="entry name" value="FBOX"/>
    <property type="match status" value="1"/>
</dbReference>
<proteinExistence type="predicted"/>
<accession>A0A8S1HIX6</accession>
<dbReference type="InterPro" id="IPR001810">
    <property type="entry name" value="F-box_dom"/>
</dbReference>
<dbReference type="AlphaFoldDB" id="A0A8S1HIX6"/>
<sequence length="514" mass="57694">MDSPTTTQKEQTALRIVSDGCWRVLSGGGGGRNSETAIGSDTRWGGGEMDERLDSPDSPSKLASLRASDGRTDGRTDGDAQMTRRRDVLQSTCQLHTHGGASGQAAATPTLQPALGLFISIFSSLLNLVRIRGGQVREAWRRCDKKAGPVFVLLLFRVGSVGEPRGERRSDMTKTWVTPRAIDMFAPAKMKLAQLPDDVLIKILKSTPTNDVIKMKRLSRRINDVVERHTIARPEVQEFCVESRVRYENATPGRFQPRERQGRPKQHTVLTMRRRKATKRIESFDDAEQGCSKTNDFVKNELRKVSIGERISLDGIVIDEEFYKTLTSKWNDLSKVMSFALSMCTVTIDAGLFIDLVSRMNLQTLIIEFCVFDSQIVCDKLFLSLPKLDKLTIQPRGNAYFPELTNRTLSSWIERNAVPKSLSLYNCGTNITVDELKAMLMNERCRTEKRKVDWDLGKVLEMGHTEAALLSLVFAEGVKMSSSDDFRSRRIHVVCEGVDLHFNVVRPYNQASAV</sequence>
<dbReference type="SUPFAM" id="SSF81383">
    <property type="entry name" value="F-box domain"/>
    <property type="match status" value="1"/>
</dbReference>
<feature type="compositionally biased region" description="Basic and acidic residues" evidence="1">
    <location>
        <begin position="68"/>
        <end position="84"/>
    </location>
</feature>
<organism evidence="3 4">
    <name type="scientific">Caenorhabditis auriculariae</name>
    <dbReference type="NCBI Taxonomy" id="2777116"/>
    <lineage>
        <taxon>Eukaryota</taxon>
        <taxon>Metazoa</taxon>
        <taxon>Ecdysozoa</taxon>
        <taxon>Nematoda</taxon>
        <taxon>Chromadorea</taxon>
        <taxon>Rhabditida</taxon>
        <taxon>Rhabditina</taxon>
        <taxon>Rhabditomorpha</taxon>
        <taxon>Rhabditoidea</taxon>
        <taxon>Rhabditidae</taxon>
        <taxon>Peloderinae</taxon>
        <taxon>Caenorhabditis</taxon>
    </lineage>
</organism>
<name>A0A8S1HIX6_9PELO</name>
<evidence type="ECO:0000259" key="2">
    <source>
        <dbReference type="PROSITE" id="PS50181"/>
    </source>
</evidence>